<keyword evidence="5" id="KW-1185">Reference proteome</keyword>
<evidence type="ECO:0000256" key="1">
    <source>
        <dbReference type="ARBA" id="ARBA00022737"/>
    </source>
</evidence>
<dbReference type="InterPro" id="IPR018247">
    <property type="entry name" value="EF_Hand_1_Ca_BS"/>
</dbReference>
<dbReference type="PROSITE" id="PS00018">
    <property type="entry name" value="EF_HAND_1"/>
    <property type="match status" value="1"/>
</dbReference>
<dbReference type="PANTHER" id="PTHR23048:SF0">
    <property type="entry name" value="CALMODULIN LIKE 3"/>
    <property type="match status" value="1"/>
</dbReference>
<protein>
    <recommendedName>
        <fullName evidence="3">EF-hand domain-containing protein</fullName>
    </recommendedName>
</protein>
<dbReference type="AlphaFoldDB" id="A0A9P0B570"/>
<keyword evidence="1" id="KW-0677">Repeat</keyword>
<evidence type="ECO:0000259" key="3">
    <source>
        <dbReference type="SMART" id="SM00054"/>
    </source>
</evidence>
<dbReference type="Proteomes" id="UP001154078">
    <property type="component" value="Chromosome 4"/>
</dbReference>
<dbReference type="OrthoDB" id="6572480at2759"/>
<dbReference type="CDD" id="cd00051">
    <property type="entry name" value="EFh"/>
    <property type="match status" value="1"/>
</dbReference>
<dbReference type="PANTHER" id="PTHR23048">
    <property type="entry name" value="MYOSIN LIGHT CHAIN 1, 3"/>
    <property type="match status" value="1"/>
</dbReference>
<organism evidence="4 5">
    <name type="scientific">Brassicogethes aeneus</name>
    <name type="common">Rape pollen beetle</name>
    <name type="synonym">Meligethes aeneus</name>
    <dbReference type="NCBI Taxonomy" id="1431903"/>
    <lineage>
        <taxon>Eukaryota</taxon>
        <taxon>Metazoa</taxon>
        <taxon>Ecdysozoa</taxon>
        <taxon>Arthropoda</taxon>
        <taxon>Hexapoda</taxon>
        <taxon>Insecta</taxon>
        <taxon>Pterygota</taxon>
        <taxon>Neoptera</taxon>
        <taxon>Endopterygota</taxon>
        <taxon>Coleoptera</taxon>
        <taxon>Polyphaga</taxon>
        <taxon>Cucujiformia</taxon>
        <taxon>Nitidulidae</taxon>
        <taxon>Meligethinae</taxon>
        <taxon>Brassicogethes</taxon>
    </lineage>
</organism>
<dbReference type="FunFam" id="1.10.238.10:FF:000001">
    <property type="entry name" value="Calmodulin 1"/>
    <property type="match status" value="1"/>
</dbReference>
<dbReference type="SUPFAM" id="SSF47473">
    <property type="entry name" value="EF-hand"/>
    <property type="match status" value="1"/>
</dbReference>
<evidence type="ECO:0000313" key="5">
    <source>
        <dbReference type="Proteomes" id="UP001154078"/>
    </source>
</evidence>
<evidence type="ECO:0000313" key="4">
    <source>
        <dbReference type="EMBL" id="CAH0555781.1"/>
    </source>
</evidence>
<dbReference type="InterPro" id="IPR011992">
    <property type="entry name" value="EF-hand-dom_pair"/>
</dbReference>
<dbReference type="Pfam" id="PF13499">
    <property type="entry name" value="EF-hand_7"/>
    <property type="match status" value="1"/>
</dbReference>
<feature type="domain" description="EF-hand" evidence="3">
    <location>
        <begin position="88"/>
        <end position="116"/>
    </location>
</feature>
<accession>A0A9P0B570</accession>
<dbReference type="InterPro" id="IPR002048">
    <property type="entry name" value="EF_hand_dom"/>
</dbReference>
<dbReference type="EMBL" id="OV121135">
    <property type="protein sequence ID" value="CAH0555781.1"/>
    <property type="molecule type" value="Genomic_DNA"/>
</dbReference>
<proteinExistence type="predicted"/>
<evidence type="ECO:0000256" key="2">
    <source>
        <dbReference type="ARBA" id="ARBA00022837"/>
    </source>
</evidence>
<gene>
    <name evidence="4" type="ORF">MELIAE_LOCUS7059</name>
</gene>
<dbReference type="GO" id="GO:0005509">
    <property type="term" value="F:calcium ion binding"/>
    <property type="evidence" value="ECO:0007669"/>
    <property type="project" value="InterPro"/>
</dbReference>
<name>A0A9P0B570_BRAAE</name>
<dbReference type="Gene3D" id="1.10.238.10">
    <property type="entry name" value="EF-hand"/>
    <property type="match status" value="2"/>
</dbReference>
<dbReference type="SMART" id="SM00054">
    <property type="entry name" value="EFh"/>
    <property type="match status" value="2"/>
</dbReference>
<feature type="domain" description="EF-hand" evidence="3">
    <location>
        <begin position="124"/>
        <end position="152"/>
    </location>
</feature>
<dbReference type="InterPro" id="IPR050230">
    <property type="entry name" value="CALM/Myosin/TropC-like"/>
</dbReference>
<reference evidence="4" key="1">
    <citation type="submission" date="2021-12" db="EMBL/GenBank/DDBJ databases">
        <authorList>
            <person name="King R."/>
        </authorList>
    </citation>
    <scope>NUCLEOTIDE SEQUENCE</scope>
</reference>
<keyword evidence="2" id="KW-0106">Calcium</keyword>
<sequence length="152" mass="17952">MFSKKVTVSKEELQEFRRVFDKFDMKQKREVPIKKLGHMMDIFNQNFTKSYIKDLSIALNYRKKGKFTYDDFLRIVVPKMILKQTRMELREVFNVLDRSGMGYICEEDLAYCMKALGVDNSSERVQDILKESDLDGDGKVTFEDFCKILTTK</sequence>
<dbReference type="GO" id="GO:0016460">
    <property type="term" value="C:myosin II complex"/>
    <property type="evidence" value="ECO:0007669"/>
    <property type="project" value="TreeGrafter"/>
</dbReference>